<dbReference type="Gene3D" id="3.30.450.20">
    <property type="entry name" value="PAS domain"/>
    <property type="match status" value="1"/>
</dbReference>
<dbReference type="Pfam" id="PF13185">
    <property type="entry name" value="GAF_2"/>
    <property type="match status" value="1"/>
</dbReference>
<dbReference type="SMART" id="SM00065">
    <property type="entry name" value="GAF"/>
    <property type="match status" value="1"/>
</dbReference>
<dbReference type="Gene3D" id="1.10.10.10">
    <property type="entry name" value="Winged helix-like DNA-binding domain superfamily/Winged helix DNA-binding domain"/>
    <property type="match status" value="1"/>
</dbReference>
<dbReference type="SMART" id="SM00421">
    <property type="entry name" value="HTH_LUXR"/>
    <property type="match status" value="1"/>
</dbReference>
<dbReference type="InterPro" id="IPR000014">
    <property type="entry name" value="PAS"/>
</dbReference>
<dbReference type="InterPro" id="IPR000700">
    <property type="entry name" value="PAS-assoc_C"/>
</dbReference>
<gene>
    <name evidence="11" type="ORF">HNR65_001408</name>
</gene>
<keyword evidence="12" id="KW-1185">Reference proteome</keyword>
<dbReference type="Pfam" id="PF00989">
    <property type="entry name" value="PAS"/>
    <property type="match status" value="1"/>
</dbReference>
<dbReference type="SUPFAM" id="SSF55785">
    <property type="entry name" value="PYP-like sensor domain (PAS domain)"/>
    <property type="match status" value="1"/>
</dbReference>
<dbReference type="AlphaFoldDB" id="A0A7W0C8I4"/>
<keyword evidence="4" id="KW-0808">Transferase</keyword>
<dbReference type="EC" id="2.7.13.3" evidence="2"/>
<evidence type="ECO:0000256" key="6">
    <source>
        <dbReference type="ARBA" id="ARBA00023015"/>
    </source>
</evidence>
<dbReference type="EMBL" id="JACDUS010000003">
    <property type="protein sequence ID" value="MBA2881082.1"/>
    <property type="molecule type" value="Genomic_DNA"/>
</dbReference>
<keyword evidence="7" id="KW-0804">Transcription</keyword>
<dbReference type="InterPro" id="IPR036388">
    <property type="entry name" value="WH-like_DNA-bd_sf"/>
</dbReference>
<keyword evidence="3" id="KW-0597">Phosphoprotein</keyword>
<dbReference type="InterPro" id="IPR016032">
    <property type="entry name" value="Sig_transdc_resp-reg_C-effctor"/>
</dbReference>
<evidence type="ECO:0000256" key="3">
    <source>
        <dbReference type="ARBA" id="ARBA00022553"/>
    </source>
</evidence>
<dbReference type="Gene3D" id="3.30.450.40">
    <property type="match status" value="1"/>
</dbReference>
<evidence type="ECO:0000256" key="8">
    <source>
        <dbReference type="SAM" id="Coils"/>
    </source>
</evidence>
<name>A0A7W0C8I4_9BACT</name>
<feature type="coiled-coil region" evidence="8">
    <location>
        <begin position="329"/>
        <end position="381"/>
    </location>
</feature>
<keyword evidence="8" id="KW-0175">Coiled coil</keyword>
<dbReference type="InterPro" id="IPR035965">
    <property type="entry name" value="PAS-like_dom_sf"/>
</dbReference>
<dbReference type="PRINTS" id="PR00038">
    <property type="entry name" value="HTHLUXR"/>
</dbReference>
<sequence>MSPKPTYEQMEHQMQELSREAERCRSAESAFQDQKAYLEALHETSLGLIAKIDKEELLENILDRASSLTGTEHGFIYLREPGTRHMHMRMGKGFFRGELGRQVVRGQGLGGRVWETEAVLLVDDYQVWPGRIPEKKLDQLRSIVGIPLKSDTEVAGVIGLAHVEKGRCFTKEDVSVLERFGALALIALQKARLYADVRRELAERNRAEAVLRESETRYRTLLESSPDPIVVYDMKGIATYVNPAFETTFGLSRKELLGKRIDFVPEESRAETRQAIERMLSGQTINLFETRRLTRDGRVLDVQISSTLYTGADGRPAGNIVILRDISAQKQAERKLQHYRDQLEKLVAERTAELEGSNRALEQEIEERKRAEHCLQQNQKDLRAQSHHLEEVNTALRVLLNQHERDQRGLSEMVRRNVEQLVHPYLEKIMNTRLDTRQKTLLQILETNLDNIVSPFIHRLAGRTGNFTPMEIRVADLIKAGKTNDEIAEVLLVSKNTILFHRHNIRTKLDIKNKKINLRAHLLSLEQ</sequence>
<dbReference type="Pfam" id="PF00196">
    <property type="entry name" value="GerE"/>
    <property type="match status" value="1"/>
</dbReference>
<keyword evidence="5" id="KW-0418">Kinase</keyword>
<dbReference type="GO" id="GO:0003677">
    <property type="term" value="F:DNA binding"/>
    <property type="evidence" value="ECO:0007669"/>
    <property type="project" value="InterPro"/>
</dbReference>
<dbReference type="PROSITE" id="PS00622">
    <property type="entry name" value="HTH_LUXR_1"/>
    <property type="match status" value="1"/>
</dbReference>
<dbReference type="NCBIfam" id="TIGR00229">
    <property type="entry name" value="sensory_box"/>
    <property type="match status" value="1"/>
</dbReference>
<dbReference type="PANTHER" id="PTHR43304:SF1">
    <property type="entry name" value="PAC DOMAIN-CONTAINING PROTEIN"/>
    <property type="match status" value="1"/>
</dbReference>
<accession>A0A7W0C8I4</accession>
<dbReference type="SUPFAM" id="SSF55781">
    <property type="entry name" value="GAF domain-like"/>
    <property type="match status" value="1"/>
</dbReference>
<evidence type="ECO:0000313" key="12">
    <source>
        <dbReference type="Proteomes" id="UP000525298"/>
    </source>
</evidence>
<dbReference type="InterPro" id="IPR029016">
    <property type="entry name" value="GAF-like_dom_sf"/>
</dbReference>
<dbReference type="SMART" id="SM00091">
    <property type="entry name" value="PAS"/>
    <property type="match status" value="1"/>
</dbReference>
<dbReference type="InterPro" id="IPR052162">
    <property type="entry name" value="Sensor_kinase/Photoreceptor"/>
</dbReference>
<evidence type="ECO:0000256" key="2">
    <source>
        <dbReference type="ARBA" id="ARBA00012438"/>
    </source>
</evidence>
<dbReference type="CDD" id="cd00130">
    <property type="entry name" value="PAS"/>
    <property type="match status" value="1"/>
</dbReference>
<dbReference type="RefSeq" id="WP_181550738.1">
    <property type="nucleotide sequence ID" value="NZ_JACDUS010000003.1"/>
</dbReference>
<evidence type="ECO:0000313" key="11">
    <source>
        <dbReference type="EMBL" id="MBA2881082.1"/>
    </source>
</evidence>
<evidence type="ECO:0000256" key="7">
    <source>
        <dbReference type="ARBA" id="ARBA00023163"/>
    </source>
</evidence>
<dbReference type="GO" id="GO:0004673">
    <property type="term" value="F:protein histidine kinase activity"/>
    <property type="evidence" value="ECO:0007669"/>
    <property type="project" value="UniProtKB-EC"/>
</dbReference>
<evidence type="ECO:0000256" key="1">
    <source>
        <dbReference type="ARBA" id="ARBA00000085"/>
    </source>
</evidence>
<dbReference type="SMART" id="SM00086">
    <property type="entry name" value="PAC"/>
    <property type="match status" value="1"/>
</dbReference>
<dbReference type="PROSITE" id="PS50113">
    <property type="entry name" value="PAC"/>
    <property type="match status" value="1"/>
</dbReference>
<dbReference type="PANTHER" id="PTHR43304">
    <property type="entry name" value="PHYTOCHROME-LIKE PROTEIN CPH1"/>
    <property type="match status" value="1"/>
</dbReference>
<dbReference type="InterPro" id="IPR013767">
    <property type="entry name" value="PAS_fold"/>
</dbReference>
<dbReference type="SUPFAM" id="SSF46894">
    <property type="entry name" value="C-terminal effector domain of the bipartite response regulators"/>
    <property type="match status" value="1"/>
</dbReference>
<proteinExistence type="predicted"/>
<dbReference type="InterPro" id="IPR001610">
    <property type="entry name" value="PAC"/>
</dbReference>
<dbReference type="InterPro" id="IPR000792">
    <property type="entry name" value="Tscrpt_reg_LuxR_C"/>
</dbReference>
<dbReference type="GO" id="GO:0006355">
    <property type="term" value="P:regulation of DNA-templated transcription"/>
    <property type="evidence" value="ECO:0007669"/>
    <property type="project" value="InterPro"/>
</dbReference>
<feature type="domain" description="PAS" evidence="9">
    <location>
        <begin position="214"/>
        <end position="283"/>
    </location>
</feature>
<dbReference type="Proteomes" id="UP000525298">
    <property type="component" value="Unassembled WGS sequence"/>
</dbReference>
<evidence type="ECO:0000256" key="5">
    <source>
        <dbReference type="ARBA" id="ARBA00022777"/>
    </source>
</evidence>
<dbReference type="InterPro" id="IPR003018">
    <property type="entry name" value="GAF"/>
</dbReference>
<evidence type="ECO:0000256" key="4">
    <source>
        <dbReference type="ARBA" id="ARBA00022679"/>
    </source>
</evidence>
<comment type="catalytic activity">
    <reaction evidence="1">
        <text>ATP + protein L-histidine = ADP + protein N-phospho-L-histidine.</text>
        <dbReference type="EC" id="2.7.13.3"/>
    </reaction>
</comment>
<reference evidence="11 12" key="1">
    <citation type="submission" date="2020-07" db="EMBL/GenBank/DDBJ databases">
        <title>Genomic Encyclopedia of Type Strains, Phase IV (KMG-IV): sequencing the most valuable type-strain genomes for metagenomic binning, comparative biology and taxonomic classification.</title>
        <authorList>
            <person name="Goeker M."/>
        </authorList>
    </citation>
    <scope>NUCLEOTIDE SEQUENCE [LARGE SCALE GENOMIC DNA]</scope>
    <source>
        <strain evidence="11 12">DSM 17721</strain>
    </source>
</reference>
<organism evidence="11 12">
    <name type="scientific">Desulfosalsimonas propionicica</name>
    <dbReference type="NCBI Taxonomy" id="332175"/>
    <lineage>
        <taxon>Bacteria</taxon>
        <taxon>Pseudomonadati</taxon>
        <taxon>Thermodesulfobacteriota</taxon>
        <taxon>Desulfobacteria</taxon>
        <taxon>Desulfobacterales</taxon>
        <taxon>Desulfosalsimonadaceae</taxon>
        <taxon>Desulfosalsimonas</taxon>
    </lineage>
</organism>
<evidence type="ECO:0000259" key="10">
    <source>
        <dbReference type="PROSITE" id="PS50113"/>
    </source>
</evidence>
<protein>
    <recommendedName>
        <fullName evidence="2">histidine kinase</fullName>
        <ecNumber evidence="2">2.7.13.3</ecNumber>
    </recommendedName>
</protein>
<dbReference type="PROSITE" id="PS50112">
    <property type="entry name" value="PAS"/>
    <property type="match status" value="1"/>
</dbReference>
<evidence type="ECO:0000259" key="9">
    <source>
        <dbReference type="PROSITE" id="PS50112"/>
    </source>
</evidence>
<keyword evidence="6" id="KW-0805">Transcription regulation</keyword>
<comment type="caution">
    <text evidence="11">The sequence shown here is derived from an EMBL/GenBank/DDBJ whole genome shotgun (WGS) entry which is preliminary data.</text>
</comment>
<feature type="domain" description="PAC" evidence="10">
    <location>
        <begin position="286"/>
        <end position="338"/>
    </location>
</feature>